<keyword evidence="1" id="KW-0479">Metal-binding</keyword>
<evidence type="ECO:0000259" key="3">
    <source>
        <dbReference type="Pfam" id="PF13764"/>
    </source>
</evidence>
<dbReference type="PROSITE" id="PS52043">
    <property type="entry name" value="UBR4_E3"/>
    <property type="match status" value="1"/>
</dbReference>
<name>A0A813IBS4_POLGL</name>
<reference evidence="4" key="1">
    <citation type="submission" date="2021-02" db="EMBL/GenBank/DDBJ databases">
        <authorList>
            <person name="Dougan E. K."/>
            <person name="Rhodes N."/>
            <person name="Thang M."/>
            <person name="Chan C."/>
        </authorList>
    </citation>
    <scope>NUCLEOTIDE SEQUENCE</scope>
</reference>
<dbReference type="Pfam" id="PF13764">
    <property type="entry name" value="E3_UbLigase_R4"/>
    <property type="match status" value="1"/>
</dbReference>
<dbReference type="EMBL" id="CAJNNW010006496">
    <property type="protein sequence ID" value="CAE8648352.1"/>
    <property type="molecule type" value="Genomic_DNA"/>
</dbReference>
<feature type="domain" description="E3 ubiquitin ligase UBR4 C-terminal" evidence="3">
    <location>
        <begin position="28"/>
        <end position="164"/>
    </location>
</feature>
<organism evidence="4 5">
    <name type="scientific">Polarella glacialis</name>
    <name type="common">Dinoflagellate</name>
    <dbReference type="NCBI Taxonomy" id="89957"/>
    <lineage>
        <taxon>Eukaryota</taxon>
        <taxon>Sar</taxon>
        <taxon>Alveolata</taxon>
        <taxon>Dinophyceae</taxon>
        <taxon>Suessiales</taxon>
        <taxon>Suessiaceae</taxon>
        <taxon>Polarella</taxon>
    </lineage>
</organism>
<dbReference type="Proteomes" id="UP000626109">
    <property type="component" value="Unassembled WGS sequence"/>
</dbReference>
<feature type="compositionally biased region" description="Low complexity" evidence="2">
    <location>
        <begin position="12"/>
        <end position="29"/>
    </location>
</feature>
<feature type="non-terminal residue" evidence="4">
    <location>
        <position position="186"/>
    </location>
</feature>
<dbReference type="AlphaFoldDB" id="A0A813IBS4"/>
<feature type="region of interest" description="UBR4 E3 catalytic module" evidence="1">
    <location>
        <begin position="1"/>
        <end position="186"/>
    </location>
</feature>
<comment type="caution">
    <text evidence="4">The sequence shown here is derived from an EMBL/GenBank/DDBJ whole genome shotgun (WGS) entry which is preliminary data.</text>
</comment>
<keyword evidence="1" id="KW-0862">Zinc</keyword>
<evidence type="ECO:0000256" key="1">
    <source>
        <dbReference type="PROSITE-ProRule" id="PRU01388"/>
    </source>
</evidence>
<comment type="similarity">
    <text evidence="1">Belongs to the UBR4 family.</text>
</comment>
<dbReference type="GO" id="GO:0008270">
    <property type="term" value="F:zinc ion binding"/>
    <property type="evidence" value="ECO:0007669"/>
    <property type="project" value="UniProtKB-KW"/>
</dbReference>
<feature type="compositionally biased region" description="Basic and acidic residues" evidence="2">
    <location>
        <begin position="33"/>
        <end position="42"/>
    </location>
</feature>
<proteinExistence type="inferred from homology"/>
<dbReference type="PANTHER" id="PTHR21725">
    <property type="entry name" value="E3 UBIQUITIN-PROTEIN LIGASE UBR4"/>
    <property type="match status" value="1"/>
</dbReference>
<dbReference type="PANTHER" id="PTHR21725:SF1">
    <property type="entry name" value="E3 UBIQUITIN-PROTEIN LIGASE UBR4"/>
    <property type="match status" value="1"/>
</dbReference>
<gene>
    <name evidence="4" type="ORF">PGLA2088_LOCUS6496</name>
</gene>
<sequence>MQDARAGAEGESVTSPSASSQPQPHQRQSVGTDAERLLEALKKGNKAVAQEIDGLRHNQRSTKSSRAAQSRMKVLRALGMTTSAPCDPETAAVPPGLSSAEEVKVTTAAPSRAAPVVTCTVEEMMNFEDVDEDLRCCVCQEGYHFQPEEVLCVYTYVKPVAVAAGRIATGTEGDDDEDVQMLDAGE</sequence>
<evidence type="ECO:0000313" key="5">
    <source>
        <dbReference type="Proteomes" id="UP000626109"/>
    </source>
</evidence>
<accession>A0A813IBS4</accession>
<feature type="region of interest" description="Disordered" evidence="2">
    <location>
        <begin position="1"/>
        <end position="69"/>
    </location>
</feature>
<dbReference type="InterPro" id="IPR045189">
    <property type="entry name" value="UBR4-like"/>
</dbReference>
<evidence type="ECO:0000313" key="4">
    <source>
        <dbReference type="EMBL" id="CAE8648352.1"/>
    </source>
</evidence>
<keyword evidence="1" id="KW-0863">Zinc-finger</keyword>
<dbReference type="InterPro" id="IPR025704">
    <property type="entry name" value="E3_Ub_ligase_UBR4_C"/>
</dbReference>
<evidence type="ECO:0000256" key="2">
    <source>
        <dbReference type="SAM" id="MobiDB-lite"/>
    </source>
</evidence>
<protein>
    <recommendedName>
        <fullName evidence="3">E3 ubiquitin ligase UBR4 C-terminal domain-containing protein</fullName>
    </recommendedName>
</protein>